<evidence type="ECO:0000256" key="2">
    <source>
        <dbReference type="ARBA" id="ARBA00023125"/>
    </source>
</evidence>
<accession>A0A3G1KUH5</accession>
<dbReference type="EMBL" id="CP017634">
    <property type="protein sequence ID" value="ATW26074.1"/>
    <property type="molecule type" value="Genomic_DNA"/>
</dbReference>
<dbReference type="OrthoDB" id="324626at2"/>
<dbReference type="AlphaFoldDB" id="A0A3G1KUH5"/>
<dbReference type="PANTHER" id="PTHR43280">
    <property type="entry name" value="ARAC-FAMILY TRANSCRIPTIONAL REGULATOR"/>
    <property type="match status" value="1"/>
</dbReference>
<evidence type="ECO:0000313" key="5">
    <source>
        <dbReference type="EMBL" id="ATW26074.1"/>
    </source>
</evidence>
<dbReference type="InterPro" id="IPR020449">
    <property type="entry name" value="Tscrpt_reg_AraC-type_HTH"/>
</dbReference>
<keyword evidence="6" id="KW-1185">Reference proteome</keyword>
<dbReference type="InterPro" id="IPR018062">
    <property type="entry name" value="HTH_AraC-typ_CS"/>
</dbReference>
<protein>
    <recommendedName>
        <fullName evidence="4">HTH araC/xylS-type domain-containing protein</fullName>
    </recommendedName>
</protein>
<dbReference type="SMART" id="SM00342">
    <property type="entry name" value="HTH_ARAC"/>
    <property type="match status" value="1"/>
</dbReference>
<dbReference type="InterPro" id="IPR018060">
    <property type="entry name" value="HTH_AraC"/>
</dbReference>
<evidence type="ECO:0000256" key="3">
    <source>
        <dbReference type="ARBA" id="ARBA00023163"/>
    </source>
</evidence>
<feature type="domain" description="HTH araC/xylS-type" evidence="4">
    <location>
        <begin position="54"/>
        <end position="152"/>
    </location>
</feature>
<dbReference type="GO" id="GO:0043565">
    <property type="term" value="F:sequence-specific DNA binding"/>
    <property type="evidence" value="ECO:0007669"/>
    <property type="project" value="InterPro"/>
</dbReference>
<dbReference type="PROSITE" id="PS01124">
    <property type="entry name" value="HTH_ARAC_FAMILY_2"/>
    <property type="match status" value="1"/>
</dbReference>
<dbReference type="SUPFAM" id="SSF46689">
    <property type="entry name" value="Homeodomain-like"/>
    <property type="match status" value="2"/>
</dbReference>
<evidence type="ECO:0000313" key="6">
    <source>
        <dbReference type="Proteomes" id="UP000323521"/>
    </source>
</evidence>
<organism evidence="5 6">
    <name type="scientific">Formimonas warabiya</name>
    <dbReference type="NCBI Taxonomy" id="1761012"/>
    <lineage>
        <taxon>Bacteria</taxon>
        <taxon>Bacillati</taxon>
        <taxon>Bacillota</taxon>
        <taxon>Clostridia</taxon>
        <taxon>Eubacteriales</taxon>
        <taxon>Peptococcaceae</taxon>
        <taxon>Candidatus Formimonas</taxon>
    </lineage>
</organism>
<dbReference type="Pfam" id="PF12833">
    <property type="entry name" value="HTH_18"/>
    <property type="match status" value="1"/>
</dbReference>
<keyword evidence="1" id="KW-0805">Transcription regulation</keyword>
<gene>
    <name evidence="5" type="ORF">DCMF_15995</name>
</gene>
<dbReference type="GO" id="GO:0003700">
    <property type="term" value="F:DNA-binding transcription factor activity"/>
    <property type="evidence" value="ECO:0007669"/>
    <property type="project" value="InterPro"/>
</dbReference>
<dbReference type="InterPro" id="IPR009057">
    <property type="entry name" value="Homeodomain-like_sf"/>
</dbReference>
<dbReference type="Gene3D" id="1.10.10.60">
    <property type="entry name" value="Homeodomain-like"/>
    <property type="match status" value="2"/>
</dbReference>
<reference evidence="5 6" key="1">
    <citation type="submission" date="2016-10" db="EMBL/GenBank/DDBJ databases">
        <title>Complete Genome Sequence of Peptococcaceae strain DCMF.</title>
        <authorList>
            <person name="Edwards R.J."/>
            <person name="Holland S.I."/>
            <person name="Deshpande N.P."/>
            <person name="Wong Y.K."/>
            <person name="Ertan H."/>
            <person name="Manefield M."/>
            <person name="Russell T.L."/>
            <person name="Lee M.J."/>
        </authorList>
    </citation>
    <scope>NUCLEOTIDE SEQUENCE [LARGE SCALE GENOMIC DNA]</scope>
    <source>
        <strain evidence="5 6">DCMF</strain>
    </source>
</reference>
<dbReference type="PRINTS" id="PR00032">
    <property type="entry name" value="HTHARAC"/>
</dbReference>
<proteinExistence type="predicted"/>
<evidence type="ECO:0000259" key="4">
    <source>
        <dbReference type="PROSITE" id="PS01124"/>
    </source>
</evidence>
<dbReference type="KEGG" id="fwa:DCMF_15995"/>
<dbReference type="PROSITE" id="PS00041">
    <property type="entry name" value="HTH_ARAC_FAMILY_1"/>
    <property type="match status" value="1"/>
</dbReference>
<keyword evidence="3" id="KW-0804">Transcription</keyword>
<keyword evidence="2" id="KW-0238">DNA-binding</keyword>
<name>A0A3G1KUH5_FORW1</name>
<evidence type="ECO:0000256" key="1">
    <source>
        <dbReference type="ARBA" id="ARBA00023015"/>
    </source>
</evidence>
<dbReference type="PANTHER" id="PTHR43280:SF2">
    <property type="entry name" value="HTH-TYPE TRANSCRIPTIONAL REGULATOR EXSA"/>
    <property type="match status" value="1"/>
</dbReference>
<dbReference type="Proteomes" id="UP000323521">
    <property type="component" value="Chromosome"/>
</dbReference>
<sequence>MLNEQEPEVTAKIYPAQFGQLMKDENQDTGKVTMVNRVQAAVKFSNPSMRENIDQAMRFMEQNYPKDIKLGDVARQIYYSPCYFSRVFKELRGCSFRQYLTEIRMAQARRLLLHSDLHISEIAQRVGYHDVHYFINVFKQWEGCTPRGYRKTQRHRKI</sequence>